<keyword evidence="2" id="KW-1185">Reference proteome</keyword>
<organism evidence="1 2">
    <name type="scientific">Spirodela intermedia</name>
    <name type="common">Intermediate duckweed</name>
    <dbReference type="NCBI Taxonomy" id="51605"/>
    <lineage>
        <taxon>Eukaryota</taxon>
        <taxon>Viridiplantae</taxon>
        <taxon>Streptophyta</taxon>
        <taxon>Embryophyta</taxon>
        <taxon>Tracheophyta</taxon>
        <taxon>Spermatophyta</taxon>
        <taxon>Magnoliopsida</taxon>
        <taxon>Liliopsida</taxon>
        <taxon>Araceae</taxon>
        <taxon>Lemnoideae</taxon>
        <taxon>Spirodela</taxon>
    </lineage>
</organism>
<evidence type="ECO:0000313" key="2">
    <source>
        <dbReference type="Proteomes" id="UP000663760"/>
    </source>
</evidence>
<accession>A0A7I8KQP1</accession>
<dbReference type="AlphaFoldDB" id="A0A7I8KQP1"/>
<sequence length="19" mass="2314">MRDNNFDLYSTHAPKIFLM</sequence>
<name>A0A7I8KQP1_SPIIN</name>
<proteinExistence type="predicted"/>
<gene>
    <name evidence="1" type="ORF">SI8410_07010829</name>
</gene>
<reference evidence="1" key="1">
    <citation type="submission" date="2020-02" db="EMBL/GenBank/DDBJ databases">
        <authorList>
            <person name="Scholz U."/>
            <person name="Mascher M."/>
            <person name="Fiebig A."/>
        </authorList>
    </citation>
    <scope>NUCLEOTIDE SEQUENCE</scope>
</reference>
<dbReference type="Proteomes" id="UP000663760">
    <property type="component" value="Chromosome 7"/>
</dbReference>
<evidence type="ECO:0000313" key="1">
    <source>
        <dbReference type="EMBL" id="CAA7400159.1"/>
    </source>
</evidence>
<protein>
    <submittedName>
        <fullName evidence="1">Uncharacterized protein</fullName>
    </submittedName>
</protein>
<dbReference type="EMBL" id="LR746270">
    <property type="protein sequence ID" value="CAA7400159.1"/>
    <property type="molecule type" value="Genomic_DNA"/>
</dbReference>